<dbReference type="EMBL" id="NCUN01000011">
    <property type="protein sequence ID" value="ORO60076.1"/>
    <property type="molecule type" value="Genomic_DNA"/>
</dbReference>
<dbReference type="Pfam" id="PF01473">
    <property type="entry name" value="Choline_bind_1"/>
    <property type="match status" value="5"/>
</dbReference>
<accession>A0A1X1HGF1</accession>
<evidence type="ECO:0000256" key="3">
    <source>
        <dbReference type="SAM" id="SignalP"/>
    </source>
</evidence>
<sequence length="339" mass="39231">MKLLKKMMQVALATFFFGLLATNTVFADTTGGQFVDKDNRKYYVKDDHKAIYWHKIDGKTYYFGDKGEMVVGWQYLEIPGTGYRDNLLDNQPVNEIGLQQKWYYFSSDGALLEQTDKQVLEAKTSENTGKVYGEQYPPSPEKRTYYFDNNYAVKTGWIYEDGNWYYLNKLGISGDDSYNPLPIGEVAKGWTQDFHVTFGIDRSKPAPWYYLDPTTGIMQTGWQHLGNKWYYLRSSGAMATGWYQVDSSWYYLDAENGDMKTGWQYLGNKWYYLRSSGAMATGWYQVGSTWYYLHASNGDMKTGWFQVNGKWYYAYSSGALAVNTTVEGYSVNYNGEWVQ</sequence>
<dbReference type="Proteomes" id="UP000193350">
    <property type="component" value="Unassembled WGS sequence"/>
</dbReference>
<dbReference type="InterPro" id="IPR018337">
    <property type="entry name" value="Cell_wall/Cho-bd_repeat"/>
</dbReference>
<protein>
    <submittedName>
        <fullName evidence="4">Choline-binding protein</fullName>
    </submittedName>
</protein>
<feature type="repeat" description="Cell wall-binding" evidence="2">
    <location>
        <begin position="154"/>
        <end position="173"/>
    </location>
</feature>
<feature type="repeat" description="Cell wall-binding" evidence="2">
    <location>
        <begin position="219"/>
        <end position="238"/>
    </location>
</feature>
<proteinExistence type="predicted"/>
<evidence type="ECO:0000313" key="5">
    <source>
        <dbReference type="Proteomes" id="UP000193350"/>
    </source>
</evidence>
<comment type="caution">
    <text evidence="4">The sequence shown here is derived from an EMBL/GenBank/DDBJ whole genome shotgun (WGS) entry which is preliminary data.</text>
</comment>
<gene>
    <name evidence="4" type="ORF">B7718_05275</name>
</gene>
<dbReference type="Gene3D" id="2.10.270.20">
    <property type="match status" value="2"/>
</dbReference>
<dbReference type="Gene3D" id="2.10.270.10">
    <property type="entry name" value="Cholin Binding"/>
    <property type="match status" value="2"/>
</dbReference>
<organism evidence="4 5">
    <name type="scientific">Streptococcus oralis subsp. oralis</name>
    <dbReference type="NCBI Taxonomy" id="1891914"/>
    <lineage>
        <taxon>Bacteria</taxon>
        <taxon>Bacillati</taxon>
        <taxon>Bacillota</taxon>
        <taxon>Bacilli</taxon>
        <taxon>Lactobacillales</taxon>
        <taxon>Streptococcaceae</taxon>
        <taxon>Streptococcus</taxon>
    </lineage>
</organism>
<evidence type="ECO:0000256" key="1">
    <source>
        <dbReference type="ARBA" id="ARBA00022737"/>
    </source>
</evidence>
<dbReference type="AlphaFoldDB" id="A0A1X1HGF1"/>
<keyword evidence="1" id="KW-0677">Repeat</keyword>
<feature type="repeat" description="Cell wall-binding" evidence="2">
    <location>
        <begin position="301"/>
        <end position="320"/>
    </location>
</feature>
<dbReference type="PROSITE" id="PS51170">
    <property type="entry name" value="CW"/>
    <property type="match status" value="5"/>
</dbReference>
<dbReference type="SUPFAM" id="SSF69360">
    <property type="entry name" value="Cell wall binding repeat"/>
    <property type="match status" value="2"/>
</dbReference>
<feature type="repeat" description="Cell wall-binding" evidence="2">
    <location>
        <begin position="50"/>
        <end position="69"/>
    </location>
</feature>
<dbReference type="GeneID" id="49599153"/>
<name>A0A1X1HGF1_STROR</name>
<evidence type="ECO:0000256" key="2">
    <source>
        <dbReference type="PROSITE-ProRule" id="PRU00591"/>
    </source>
</evidence>
<reference evidence="4 5" key="1">
    <citation type="journal article" date="2016" name="Eur. J. Clin. Microbiol. Infect. Dis.">
        <title>Whole genome sequencing as a tool for phylogenetic analysis of clinical strains of Mitis group streptococci.</title>
        <authorList>
            <person name="Rasmussen L.H."/>
            <person name="Dargis R."/>
            <person name="Hojholt K."/>
            <person name="Christensen J.J."/>
            <person name="Skovgaard O."/>
            <person name="Justesen U.S."/>
            <person name="Rosenvinge F.S."/>
            <person name="Moser C."/>
            <person name="Lukjancenko O."/>
            <person name="Rasmussen S."/>
            <person name="Nielsen X.C."/>
        </authorList>
    </citation>
    <scope>NUCLEOTIDE SEQUENCE [LARGE SCALE GENOMIC DNA]</scope>
    <source>
        <strain evidence="4 5">RH_1735_08</strain>
    </source>
</reference>
<dbReference type="Pfam" id="PF19127">
    <property type="entry name" value="Choline_bind_3"/>
    <property type="match status" value="1"/>
</dbReference>
<feature type="chain" id="PRO_5010875733" evidence="3">
    <location>
        <begin position="28"/>
        <end position="339"/>
    </location>
</feature>
<dbReference type="RefSeq" id="WP_000771067.1">
    <property type="nucleotide sequence ID" value="NZ_NCUN01000011.1"/>
</dbReference>
<feature type="signal peptide" evidence="3">
    <location>
        <begin position="1"/>
        <end position="27"/>
    </location>
</feature>
<keyword evidence="3" id="KW-0732">Signal</keyword>
<feature type="repeat" description="Cell wall-binding" evidence="2">
    <location>
        <begin position="260"/>
        <end position="279"/>
    </location>
</feature>
<evidence type="ECO:0000313" key="4">
    <source>
        <dbReference type="EMBL" id="ORO60076.1"/>
    </source>
</evidence>